<reference evidence="2" key="1">
    <citation type="submission" date="2021-01" db="EMBL/GenBank/DDBJ databases">
        <title>Whole genome shotgun sequence of Virgisporangium ochraceum NBRC 16418.</title>
        <authorList>
            <person name="Komaki H."/>
            <person name="Tamura T."/>
        </authorList>
    </citation>
    <scope>NUCLEOTIDE SEQUENCE</scope>
    <source>
        <strain evidence="2">NBRC 16418</strain>
    </source>
</reference>
<proteinExistence type="predicted"/>
<dbReference type="Gene3D" id="3.60.15.10">
    <property type="entry name" value="Ribonuclease Z/Hydroxyacylglutathione hydrolase-like"/>
    <property type="match status" value="1"/>
</dbReference>
<organism evidence="2 3">
    <name type="scientific">Virgisporangium ochraceum</name>
    <dbReference type="NCBI Taxonomy" id="65505"/>
    <lineage>
        <taxon>Bacteria</taxon>
        <taxon>Bacillati</taxon>
        <taxon>Actinomycetota</taxon>
        <taxon>Actinomycetes</taxon>
        <taxon>Micromonosporales</taxon>
        <taxon>Micromonosporaceae</taxon>
        <taxon>Virgisporangium</taxon>
    </lineage>
</organism>
<name>A0A8J3ZZ15_9ACTN</name>
<dbReference type="InterPro" id="IPR050114">
    <property type="entry name" value="UPF0173_UPF0282_UlaG_hydrolase"/>
</dbReference>
<keyword evidence="3" id="KW-1185">Reference proteome</keyword>
<dbReference type="SMART" id="SM00849">
    <property type="entry name" value="Lactamase_B"/>
    <property type="match status" value="1"/>
</dbReference>
<feature type="domain" description="Metallo-beta-lactamase" evidence="1">
    <location>
        <begin position="7"/>
        <end position="177"/>
    </location>
</feature>
<dbReference type="PANTHER" id="PTHR43546:SF3">
    <property type="entry name" value="UPF0173 METAL-DEPENDENT HYDROLASE MJ1163"/>
    <property type="match status" value="1"/>
</dbReference>
<gene>
    <name evidence="2" type="ORF">Voc01_068000</name>
</gene>
<comment type="caution">
    <text evidence="2">The sequence shown here is derived from an EMBL/GenBank/DDBJ whole genome shotgun (WGS) entry which is preliminary data.</text>
</comment>
<dbReference type="Proteomes" id="UP000635606">
    <property type="component" value="Unassembled WGS sequence"/>
</dbReference>
<dbReference type="SUPFAM" id="SSF56281">
    <property type="entry name" value="Metallo-hydrolase/oxidoreductase"/>
    <property type="match status" value="1"/>
</dbReference>
<dbReference type="Pfam" id="PF12706">
    <property type="entry name" value="Lactamase_B_2"/>
    <property type="match status" value="1"/>
</dbReference>
<dbReference type="PANTHER" id="PTHR43546">
    <property type="entry name" value="UPF0173 METAL-DEPENDENT HYDROLASE MJ1163-RELATED"/>
    <property type="match status" value="1"/>
</dbReference>
<evidence type="ECO:0000313" key="3">
    <source>
        <dbReference type="Proteomes" id="UP000635606"/>
    </source>
</evidence>
<dbReference type="AlphaFoldDB" id="A0A8J3ZZ15"/>
<dbReference type="RefSeq" id="WP_203931747.1">
    <property type="nucleotide sequence ID" value="NZ_BOPH01000093.1"/>
</dbReference>
<evidence type="ECO:0000313" key="2">
    <source>
        <dbReference type="EMBL" id="GIJ71883.1"/>
    </source>
</evidence>
<dbReference type="EMBL" id="BOPH01000093">
    <property type="protein sequence ID" value="GIJ71883.1"/>
    <property type="molecule type" value="Genomic_DNA"/>
</dbReference>
<evidence type="ECO:0000259" key="1">
    <source>
        <dbReference type="SMART" id="SM00849"/>
    </source>
</evidence>
<accession>A0A8J3ZZ15</accession>
<dbReference type="InterPro" id="IPR001279">
    <property type="entry name" value="Metallo-B-lactamas"/>
</dbReference>
<dbReference type="InterPro" id="IPR036866">
    <property type="entry name" value="RibonucZ/Hydroxyglut_hydro"/>
</dbReference>
<protein>
    <submittedName>
        <fullName evidence="2">Membrane protein</fullName>
    </submittedName>
</protein>
<sequence length="254" mass="27228">MRVTWWGHATVAIDDAGTTVLTDPVLRSRLAHLYRRRGPAPRMAAPNAVVISHLHADHCDVGSLRGLPASTTLIVPKGAGAFLNGKLGGDRDLREVVAGDEITVGGLRVRAVPAVHPAGRSPGSRWRAKAVGYLVSGKRTVWFAGDTGLFDGLSELGPVDLALVPVWGWSWTLGPGHLGPREAAEAVRRVAPGWAVPIHWGTLWPVGCARMRPDRFTEPGPEFARFTAEVAPEVRVRVLPPGSSLQLDDVRTTP</sequence>